<dbReference type="InterPro" id="IPR009006">
    <property type="entry name" value="Ala_racemase/Decarboxylase_C"/>
</dbReference>
<dbReference type="UniPathway" id="UPA00034">
    <property type="reaction ID" value="UER00027"/>
</dbReference>
<feature type="modified residue" description="N6-(pyridoxal phosphate)lysine" evidence="5 7">
    <location>
        <position position="59"/>
    </location>
</feature>
<dbReference type="RefSeq" id="WP_013781070.1">
    <property type="nucleotide sequence ID" value="NC_015520.1"/>
</dbReference>
<dbReference type="InterPro" id="IPR029066">
    <property type="entry name" value="PLP-binding_barrel"/>
</dbReference>
<feature type="active site" description="Proton donor" evidence="7">
    <location>
        <position position="354"/>
    </location>
</feature>
<evidence type="ECO:0000259" key="10">
    <source>
        <dbReference type="Pfam" id="PF02784"/>
    </source>
</evidence>
<comment type="subunit">
    <text evidence="5">Homodimer.</text>
</comment>
<protein>
    <recommendedName>
        <fullName evidence="5 6">Diaminopimelate decarboxylase</fullName>
        <shortName evidence="5">DAP decarboxylase</shortName>
        <shortName evidence="5">DAPDC</shortName>
        <ecNumber evidence="5 6">4.1.1.20</ecNumber>
    </recommendedName>
</protein>
<reference evidence="12" key="1">
    <citation type="submission" date="2010-11" db="EMBL/GenBank/DDBJ databases">
        <title>The complete genome of Mahella australiensis DSM 15567.</title>
        <authorList>
            <consortium name="US DOE Joint Genome Institute (JGI-PGF)"/>
            <person name="Lucas S."/>
            <person name="Copeland A."/>
            <person name="Lapidus A."/>
            <person name="Bruce D."/>
            <person name="Goodwin L."/>
            <person name="Pitluck S."/>
            <person name="Kyrpides N."/>
            <person name="Mavromatis K."/>
            <person name="Pagani I."/>
            <person name="Ivanova N."/>
            <person name="Teshima H."/>
            <person name="Brettin T."/>
            <person name="Detter J.C."/>
            <person name="Han C."/>
            <person name="Tapia R."/>
            <person name="Land M."/>
            <person name="Hauser L."/>
            <person name="Markowitz V."/>
            <person name="Cheng J.-F."/>
            <person name="Hugenholtz P."/>
            <person name="Woyke T."/>
            <person name="Wu D."/>
            <person name="Spring S."/>
            <person name="Pukall R."/>
            <person name="Steenblock K."/>
            <person name="Schneider S."/>
            <person name="Klenk H.-P."/>
            <person name="Eisen J.A."/>
        </authorList>
    </citation>
    <scope>NUCLEOTIDE SEQUENCE [LARGE SCALE GENOMIC DNA]</scope>
    <source>
        <strain evidence="12">DSM 15567 / CIP 107919 / 50-1 BON</strain>
    </source>
</reference>
<dbReference type="SUPFAM" id="SSF50621">
    <property type="entry name" value="Alanine racemase C-terminal domain-like"/>
    <property type="match status" value="1"/>
</dbReference>
<dbReference type="HOGENOM" id="CLU_026444_0_1_9"/>
<comment type="cofactor">
    <cofactor evidence="1 5 7 8">
        <name>pyridoxal 5'-phosphate</name>
        <dbReference type="ChEBI" id="CHEBI:597326"/>
    </cofactor>
</comment>
<organism evidence="11 12">
    <name type="scientific">Mahella australiensis (strain DSM 15567 / CIP 107919 / 50-1 BON)</name>
    <dbReference type="NCBI Taxonomy" id="697281"/>
    <lineage>
        <taxon>Bacteria</taxon>
        <taxon>Bacillati</taxon>
        <taxon>Bacillota</taxon>
        <taxon>Clostridia</taxon>
        <taxon>Thermoanaerobacterales</taxon>
        <taxon>Thermoanaerobacterales Family IV. Incertae Sedis</taxon>
        <taxon>Mahella</taxon>
    </lineage>
</organism>
<dbReference type="AlphaFoldDB" id="F3ZXX1"/>
<feature type="domain" description="Orn/DAP/Arg decarboxylase 2 N-terminal" evidence="10">
    <location>
        <begin position="37"/>
        <end position="289"/>
    </location>
</feature>
<dbReference type="GO" id="GO:0008836">
    <property type="term" value="F:diaminopimelate decarboxylase activity"/>
    <property type="evidence" value="ECO:0007669"/>
    <property type="project" value="UniProtKB-UniRule"/>
</dbReference>
<evidence type="ECO:0000313" key="11">
    <source>
        <dbReference type="EMBL" id="AEE96641.1"/>
    </source>
</evidence>
<dbReference type="InterPro" id="IPR002986">
    <property type="entry name" value="DAP_deCOOHase_LysA"/>
</dbReference>
<evidence type="ECO:0000256" key="8">
    <source>
        <dbReference type="RuleBase" id="RU003738"/>
    </source>
</evidence>
<evidence type="ECO:0000313" key="12">
    <source>
        <dbReference type="Proteomes" id="UP000008457"/>
    </source>
</evidence>
<dbReference type="InterPro" id="IPR022644">
    <property type="entry name" value="De-COase2_N"/>
</dbReference>
<comment type="similarity">
    <text evidence="5">Belongs to the Orn/Lys/Arg decarboxylase class-II family. LysA subfamily.</text>
</comment>
<dbReference type="PRINTS" id="PR01181">
    <property type="entry name" value="DAPDCRBXLASE"/>
</dbReference>
<dbReference type="KEGG" id="mas:Mahau_1449"/>
<keyword evidence="3 5" id="KW-0663">Pyridoxal phosphate</keyword>
<dbReference type="InterPro" id="IPR022643">
    <property type="entry name" value="De-COase2_C"/>
</dbReference>
<dbReference type="EC" id="4.1.1.20" evidence="5 6"/>
<accession>F3ZXX1</accession>
<evidence type="ECO:0000256" key="6">
    <source>
        <dbReference type="NCBIfam" id="TIGR01048"/>
    </source>
</evidence>
<dbReference type="Pfam" id="PF00278">
    <property type="entry name" value="Orn_DAP_Arg_deC"/>
    <property type="match status" value="1"/>
</dbReference>
<evidence type="ECO:0000259" key="9">
    <source>
        <dbReference type="Pfam" id="PF00278"/>
    </source>
</evidence>
<dbReference type="eggNOG" id="COG0019">
    <property type="taxonomic scope" value="Bacteria"/>
</dbReference>
<comment type="function">
    <text evidence="5">Specifically catalyzes the decarboxylation of meso-diaminopimelate (meso-DAP) to L-lysine.</text>
</comment>
<evidence type="ECO:0000256" key="5">
    <source>
        <dbReference type="HAMAP-Rule" id="MF_02120"/>
    </source>
</evidence>
<evidence type="ECO:0000256" key="4">
    <source>
        <dbReference type="ARBA" id="ARBA00023239"/>
    </source>
</evidence>
<feature type="binding site" evidence="5">
    <location>
        <begin position="283"/>
        <end position="286"/>
    </location>
    <ligand>
        <name>pyridoxal 5'-phosphate</name>
        <dbReference type="ChEBI" id="CHEBI:597326"/>
    </ligand>
</feature>
<proteinExistence type="inferred from homology"/>
<gene>
    <name evidence="5" type="primary">lysA</name>
    <name evidence="11" type="ordered locus">Mahau_1449</name>
</gene>
<dbReference type="NCBIfam" id="TIGR01048">
    <property type="entry name" value="lysA"/>
    <property type="match status" value="1"/>
</dbReference>
<sequence>MKINDKGHLEIGGCDTISLAQRFGTPLYVMDDTQIRDACRRYVSAIRQYGNGMVLYAGKAFTNIAMCKLIQQEGLGLDVVSGGELYTAMKAEFPPERIYMHGNNKSYEELRMAVEYGIERVVIDSFHEVELLEQLARNYDKNIGVSVRVKPGIDAHTHHYIKTGQQDSKFGFGIEDGQIYRIIEYILTQPHLELKGLHCHIGSQIFETDPYIETAQIMLELMWDINDTHGLNMDEIDFGGGFGIRYVEEDNPLAPEDYIDALTDGIKAYCDNNARQYPRILIEPGRSIAGPAGITLYMVGAIKHIPDVRTYVSVDGGMADNPRPALYQAKYSAMIANKADKPAECTVSIAGKCCESGDMLIWDIDLPKVEAGDILAVFDTGAYNYSMASNYNRLPIPAVVLVKDGRAELMVSRQSYDDLISHDCIPSWL</sequence>
<dbReference type="Proteomes" id="UP000008457">
    <property type="component" value="Chromosome"/>
</dbReference>
<dbReference type="HAMAP" id="MF_02120">
    <property type="entry name" value="LysA"/>
    <property type="match status" value="1"/>
</dbReference>
<feature type="domain" description="Orn/DAP/Arg decarboxylase 2 C-terminal" evidence="9">
    <location>
        <begin position="28"/>
        <end position="381"/>
    </location>
</feature>
<reference evidence="11 12" key="2">
    <citation type="journal article" date="2011" name="Stand. Genomic Sci.">
        <title>Complete genome sequence of Mahella australiensis type strain (50-1 BON).</title>
        <authorList>
            <person name="Sikorski J."/>
            <person name="Teshima H."/>
            <person name="Nolan M."/>
            <person name="Lucas S."/>
            <person name="Hammon N."/>
            <person name="Deshpande S."/>
            <person name="Cheng J.F."/>
            <person name="Pitluck S."/>
            <person name="Liolios K."/>
            <person name="Pagani I."/>
            <person name="Ivanova N."/>
            <person name="Huntemann M."/>
            <person name="Mavromatis K."/>
            <person name="Ovchinikova G."/>
            <person name="Pati A."/>
            <person name="Tapia R."/>
            <person name="Han C."/>
            <person name="Goodwin L."/>
            <person name="Chen A."/>
            <person name="Palaniappan K."/>
            <person name="Land M."/>
            <person name="Hauser L."/>
            <person name="Ngatchou-Djao O.D."/>
            <person name="Rohde M."/>
            <person name="Pukall R."/>
            <person name="Spring S."/>
            <person name="Abt B."/>
            <person name="Goker M."/>
            <person name="Detter J.C."/>
            <person name="Woyke T."/>
            <person name="Bristow J."/>
            <person name="Markowitz V."/>
            <person name="Hugenholtz P."/>
            <person name="Eisen J.A."/>
            <person name="Kyrpides N.C."/>
            <person name="Klenk H.P."/>
            <person name="Lapidus A."/>
        </authorList>
    </citation>
    <scope>NUCLEOTIDE SEQUENCE [LARGE SCALE GENOMIC DNA]</scope>
    <source>
        <strain evidence="12">DSM 15567 / CIP 107919 / 50-1 BON</strain>
    </source>
</reference>
<dbReference type="STRING" id="697281.Mahau_1449"/>
<dbReference type="GO" id="GO:0009089">
    <property type="term" value="P:lysine biosynthetic process via diaminopimelate"/>
    <property type="evidence" value="ECO:0007669"/>
    <property type="project" value="UniProtKB-UniRule"/>
</dbReference>
<dbReference type="Pfam" id="PF02784">
    <property type="entry name" value="Orn_Arg_deC_N"/>
    <property type="match status" value="1"/>
</dbReference>
<keyword evidence="5" id="KW-0028">Amino-acid biosynthesis</keyword>
<evidence type="ECO:0000256" key="7">
    <source>
        <dbReference type="PIRSR" id="PIRSR600183-50"/>
    </source>
</evidence>
<keyword evidence="5 8" id="KW-0457">Lysine biosynthesis</keyword>
<dbReference type="GO" id="GO:0030170">
    <property type="term" value="F:pyridoxal phosphate binding"/>
    <property type="evidence" value="ECO:0007669"/>
    <property type="project" value="UniProtKB-UniRule"/>
</dbReference>
<keyword evidence="4 5" id="KW-0456">Lyase</keyword>
<keyword evidence="2 5" id="KW-0210">Decarboxylase</keyword>
<feature type="binding site" evidence="5">
    <location>
        <position position="355"/>
    </location>
    <ligand>
        <name>substrate</name>
    </ligand>
</feature>
<dbReference type="CDD" id="cd06828">
    <property type="entry name" value="PLPDE_III_DapDC"/>
    <property type="match status" value="1"/>
</dbReference>
<dbReference type="FunFam" id="3.20.20.10:FF:000003">
    <property type="entry name" value="Diaminopimelate decarboxylase"/>
    <property type="match status" value="1"/>
</dbReference>
<comment type="pathway">
    <text evidence="5 8">Amino-acid biosynthesis; L-lysine biosynthesis via DAP pathway; L-lysine from DL-2,6-diaminopimelate: step 1/1.</text>
</comment>
<feature type="binding site" evidence="5">
    <location>
        <position position="323"/>
    </location>
    <ligand>
        <name>substrate</name>
    </ligand>
</feature>
<name>F3ZXX1_MAHA5</name>
<dbReference type="EMBL" id="CP002360">
    <property type="protein sequence ID" value="AEE96641.1"/>
    <property type="molecule type" value="Genomic_DNA"/>
</dbReference>
<comment type="catalytic activity">
    <reaction evidence="5 8">
        <text>meso-2,6-diaminopimelate + H(+) = L-lysine + CO2</text>
        <dbReference type="Rhea" id="RHEA:15101"/>
        <dbReference type="ChEBI" id="CHEBI:15378"/>
        <dbReference type="ChEBI" id="CHEBI:16526"/>
        <dbReference type="ChEBI" id="CHEBI:32551"/>
        <dbReference type="ChEBI" id="CHEBI:57791"/>
        <dbReference type="EC" id="4.1.1.20"/>
    </reaction>
</comment>
<dbReference type="PANTHER" id="PTHR43727">
    <property type="entry name" value="DIAMINOPIMELATE DECARBOXYLASE"/>
    <property type="match status" value="1"/>
</dbReference>
<dbReference type="PANTHER" id="PTHR43727:SF2">
    <property type="entry name" value="GROUP IV DECARBOXYLASE"/>
    <property type="match status" value="1"/>
</dbReference>
<evidence type="ECO:0000256" key="2">
    <source>
        <dbReference type="ARBA" id="ARBA00022793"/>
    </source>
</evidence>
<feature type="binding site" evidence="5">
    <location>
        <position position="286"/>
    </location>
    <ligand>
        <name>substrate</name>
    </ligand>
</feature>
<dbReference type="PRINTS" id="PR01179">
    <property type="entry name" value="ODADCRBXLASE"/>
</dbReference>
<evidence type="ECO:0000256" key="1">
    <source>
        <dbReference type="ARBA" id="ARBA00001933"/>
    </source>
</evidence>
<dbReference type="InterPro" id="IPR000183">
    <property type="entry name" value="Orn/DAP/Arg_de-COase"/>
</dbReference>
<feature type="binding site" evidence="5">
    <location>
        <position position="327"/>
    </location>
    <ligand>
        <name>substrate</name>
    </ligand>
</feature>
<keyword evidence="12" id="KW-1185">Reference proteome</keyword>
<dbReference type="SUPFAM" id="SSF51419">
    <property type="entry name" value="PLP-binding barrel"/>
    <property type="match status" value="1"/>
</dbReference>
<feature type="binding site" evidence="5">
    <location>
        <position position="383"/>
    </location>
    <ligand>
        <name>pyridoxal 5'-phosphate</name>
        <dbReference type="ChEBI" id="CHEBI:597326"/>
    </ligand>
</feature>
<dbReference type="Gene3D" id="2.40.37.10">
    <property type="entry name" value="Lyase, Ornithine Decarboxylase, Chain A, domain 1"/>
    <property type="match status" value="1"/>
</dbReference>
<evidence type="ECO:0000256" key="3">
    <source>
        <dbReference type="ARBA" id="ARBA00022898"/>
    </source>
</evidence>
<feature type="binding site" evidence="5">
    <location>
        <position position="241"/>
    </location>
    <ligand>
        <name>pyridoxal 5'-phosphate</name>
        <dbReference type="ChEBI" id="CHEBI:597326"/>
    </ligand>
</feature>
<feature type="binding site" evidence="5">
    <location>
        <position position="383"/>
    </location>
    <ligand>
        <name>substrate</name>
    </ligand>
</feature>
<dbReference type="Gene3D" id="3.20.20.10">
    <property type="entry name" value="Alanine racemase"/>
    <property type="match status" value="1"/>
</dbReference>